<evidence type="ECO:0000313" key="9">
    <source>
        <dbReference type="EMBL" id="SVB57030.1"/>
    </source>
</evidence>
<dbReference type="Gene3D" id="3.60.90.10">
    <property type="entry name" value="S-adenosylmethionine decarboxylase"/>
    <property type="match status" value="1"/>
</dbReference>
<dbReference type="GO" id="GO:0005829">
    <property type="term" value="C:cytosol"/>
    <property type="evidence" value="ECO:0007669"/>
    <property type="project" value="TreeGrafter"/>
</dbReference>
<evidence type="ECO:0008006" key="10">
    <source>
        <dbReference type="Google" id="ProtNLM"/>
    </source>
</evidence>
<dbReference type="EMBL" id="UINC01047586">
    <property type="protein sequence ID" value="SVB57030.1"/>
    <property type="molecule type" value="Genomic_DNA"/>
</dbReference>
<dbReference type="AlphaFoldDB" id="A0A382F223"/>
<evidence type="ECO:0000256" key="2">
    <source>
        <dbReference type="ARBA" id="ARBA00022793"/>
    </source>
</evidence>
<evidence type="ECO:0000256" key="5">
    <source>
        <dbReference type="ARBA" id="ARBA00023145"/>
    </source>
</evidence>
<keyword evidence="3" id="KW-0068">Autocatalytic cleavage</keyword>
<accession>A0A382F223</accession>
<keyword evidence="7" id="KW-0704">Schiff base</keyword>
<gene>
    <name evidence="9" type="ORF">METZ01_LOCUS209884</name>
</gene>
<evidence type="ECO:0000256" key="4">
    <source>
        <dbReference type="ARBA" id="ARBA00023115"/>
    </source>
</evidence>
<dbReference type="InterPro" id="IPR003826">
    <property type="entry name" value="AdoMetDC_fam_prok"/>
</dbReference>
<keyword evidence="6" id="KW-0456">Lyase</keyword>
<reference evidence="9" key="1">
    <citation type="submission" date="2018-05" db="EMBL/GenBank/DDBJ databases">
        <authorList>
            <person name="Lanie J.A."/>
            <person name="Ng W.-L."/>
            <person name="Kazmierczak K.M."/>
            <person name="Andrzejewski T.M."/>
            <person name="Davidsen T.M."/>
            <person name="Wayne K.J."/>
            <person name="Tettelin H."/>
            <person name="Glass J.I."/>
            <person name="Rusch D."/>
            <person name="Podicherti R."/>
            <person name="Tsui H.-C.T."/>
            <person name="Winkler M.E."/>
        </authorList>
    </citation>
    <scope>NUCLEOTIDE SEQUENCE</scope>
</reference>
<dbReference type="GO" id="GO:0008295">
    <property type="term" value="P:spermidine biosynthetic process"/>
    <property type="evidence" value="ECO:0007669"/>
    <property type="project" value="InterPro"/>
</dbReference>
<keyword evidence="8" id="KW-0670">Pyruvate</keyword>
<dbReference type="SUPFAM" id="SSF56276">
    <property type="entry name" value="S-adenosylmethionine decarboxylase"/>
    <property type="match status" value="1"/>
</dbReference>
<protein>
    <recommendedName>
        <fullName evidence="10">S-adenosylmethionine decarboxylase proenzyme</fullName>
    </recommendedName>
</protein>
<keyword evidence="5" id="KW-0865">Zymogen</keyword>
<evidence type="ECO:0000256" key="8">
    <source>
        <dbReference type="ARBA" id="ARBA00023317"/>
    </source>
</evidence>
<dbReference type="GO" id="GO:0004014">
    <property type="term" value="F:adenosylmethionine decarboxylase activity"/>
    <property type="evidence" value="ECO:0007669"/>
    <property type="project" value="InterPro"/>
</dbReference>
<sequence length="143" mass="16407">MHLVIDGYRGNPDRMWDAELVRSFLYDCPPTLGMTRITEPEVLKYDAPKSEDSGVSGFVVIAESHISIHTFPNRDYVNIDIFSCQPFDHDKALAEVKTLFELQDAKTWLLDRGLEWLDSDQGRNEVKEQRIALDANSPDRPRV</sequence>
<keyword evidence="4" id="KW-0620">Polyamine biosynthesis</keyword>
<dbReference type="PANTHER" id="PTHR33866">
    <property type="entry name" value="S-ADENOSYLMETHIONINE DECARBOXYLASE PROENZYME"/>
    <property type="match status" value="1"/>
</dbReference>
<dbReference type="InterPro" id="IPR016067">
    <property type="entry name" value="S-AdoMet_deCO2ase_core"/>
</dbReference>
<dbReference type="PANTHER" id="PTHR33866:SF2">
    <property type="entry name" value="S-ADENOSYLMETHIONINE DECARBOXYLASE PROENZYME"/>
    <property type="match status" value="1"/>
</dbReference>
<dbReference type="Pfam" id="PF02675">
    <property type="entry name" value="AdoMet_dc"/>
    <property type="match status" value="1"/>
</dbReference>
<evidence type="ECO:0000256" key="7">
    <source>
        <dbReference type="ARBA" id="ARBA00023270"/>
    </source>
</evidence>
<comment type="cofactor">
    <cofactor evidence="1">
        <name>pyruvate</name>
        <dbReference type="ChEBI" id="CHEBI:15361"/>
    </cofactor>
</comment>
<evidence type="ECO:0000256" key="6">
    <source>
        <dbReference type="ARBA" id="ARBA00023239"/>
    </source>
</evidence>
<proteinExistence type="predicted"/>
<evidence type="ECO:0000256" key="3">
    <source>
        <dbReference type="ARBA" id="ARBA00022813"/>
    </source>
</evidence>
<keyword evidence="2" id="KW-0210">Decarboxylase</keyword>
<organism evidence="9">
    <name type="scientific">marine metagenome</name>
    <dbReference type="NCBI Taxonomy" id="408172"/>
    <lineage>
        <taxon>unclassified sequences</taxon>
        <taxon>metagenomes</taxon>
        <taxon>ecological metagenomes</taxon>
    </lineage>
</organism>
<name>A0A382F223_9ZZZZ</name>
<evidence type="ECO:0000256" key="1">
    <source>
        <dbReference type="ARBA" id="ARBA00001928"/>
    </source>
</evidence>